<name>A0A382DYL4_9ZZZZ</name>
<dbReference type="EMBL" id="UINC01041464">
    <property type="protein sequence ID" value="SVB42773.1"/>
    <property type="molecule type" value="Genomic_DNA"/>
</dbReference>
<evidence type="ECO:0000313" key="1">
    <source>
        <dbReference type="EMBL" id="SVB42773.1"/>
    </source>
</evidence>
<feature type="non-terminal residue" evidence="1">
    <location>
        <position position="1"/>
    </location>
</feature>
<dbReference type="InterPro" id="IPR046234">
    <property type="entry name" value="DUF6267"/>
</dbReference>
<dbReference type="AlphaFoldDB" id="A0A382DYL4"/>
<accession>A0A382DYL4</accession>
<proteinExistence type="predicted"/>
<organism evidence="1">
    <name type="scientific">marine metagenome</name>
    <dbReference type="NCBI Taxonomy" id="408172"/>
    <lineage>
        <taxon>unclassified sequences</taxon>
        <taxon>metagenomes</taxon>
        <taxon>ecological metagenomes</taxon>
    </lineage>
</organism>
<protein>
    <submittedName>
        <fullName evidence="1">Uncharacterized protein</fullName>
    </submittedName>
</protein>
<reference evidence="1" key="1">
    <citation type="submission" date="2018-05" db="EMBL/GenBank/DDBJ databases">
        <authorList>
            <person name="Lanie J.A."/>
            <person name="Ng W.-L."/>
            <person name="Kazmierczak K.M."/>
            <person name="Andrzejewski T.M."/>
            <person name="Davidsen T.M."/>
            <person name="Wayne K.J."/>
            <person name="Tettelin H."/>
            <person name="Glass J.I."/>
            <person name="Rusch D."/>
            <person name="Podicherti R."/>
            <person name="Tsui H.-C.T."/>
            <person name="Winkler M.E."/>
        </authorList>
    </citation>
    <scope>NUCLEOTIDE SEQUENCE</scope>
</reference>
<sequence>VLSFRQYLIEAAPIKNLHLEHIEDEIFNLGVRGARESINFLRSLRNMLSGDSQTPVTVTVKFDGAPAVFVGIDPSDGKFFVGTKGVFNKDPKVVKAESDIANLGYKGGLAEKLKVAFKELKLLGITGVLQGDIMFTKGDLEEKEISGESFTTFQPNTIVYAVPVGSDLDKKIKKANIGVVFHTTYEGDSLETMGAAFGANVSKLNKSSNVWFSGVDYEDYSGSVTMTKAETSEITKHLSNAGKVFHKIKTSSLDAFLKSQDGLPSSLVGASLKTYNNSKIRQGEKVTNPTSHAMGYVGYIRQYFDTKVFPKVKSESGKKTKEQQMMAIIKESKKLMSTIINCLILHNHIVDAKMMIVEKLNNGAKRFPNTFVRTDSGYKIVNDEGYVAIDKSSGGAVKLVDRLEFSYNNFNGIKNWDK</sequence>
<gene>
    <name evidence="1" type="ORF">METZ01_LOCUS195627</name>
</gene>
<dbReference type="Pfam" id="PF19782">
    <property type="entry name" value="DUF6267"/>
    <property type="match status" value="1"/>
</dbReference>